<dbReference type="InterPro" id="IPR056172">
    <property type="entry name" value="PolC_DP2_cat_dom"/>
</dbReference>
<feature type="compositionally biased region" description="Acidic residues" evidence="15">
    <location>
        <begin position="535"/>
        <end position="555"/>
    </location>
</feature>
<feature type="domain" description="DNA polymerase II large subunit DP2 N-terminal" evidence="16">
    <location>
        <begin position="13"/>
        <end position="283"/>
    </location>
</feature>
<keyword evidence="8 14" id="KW-0269">Exonuclease</keyword>
<dbReference type="InterPro" id="IPR004475">
    <property type="entry name" value="PolC_DP2"/>
</dbReference>
<evidence type="ECO:0000259" key="17">
    <source>
        <dbReference type="Pfam" id="PF24844"/>
    </source>
</evidence>
<evidence type="ECO:0000256" key="1">
    <source>
        <dbReference type="ARBA" id="ARBA00011053"/>
    </source>
</evidence>
<dbReference type="InterPro" id="IPR056171">
    <property type="entry name" value="PolC_DP2_central_dom"/>
</dbReference>
<keyword evidence="20" id="KW-1185">Reference proteome</keyword>
<evidence type="ECO:0000256" key="7">
    <source>
        <dbReference type="ARBA" id="ARBA00022801"/>
    </source>
</evidence>
<evidence type="ECO:0000256" key="4">
    <source>
        <dbReference type="ARBA" id="ARBA00022695"/>
    </source>
</evidence>
<protein>
    <recommendedName>
        <fullName evidence="14">DNA polymerase II large subunit</fullName>
        <shortName evidence="14">Pol II</shortName>
        <ecNumber evidence="14">2.7.7.7</ecNumber>
    </recommendedName>
    <alternativeName>
        <fullName evidence="14">Exodeoxyribonuclease large subunit</fullName>
        <ecNumber evidence="14">3.1.11.1</ecNumber>
    </alternativeName>
</protein>
<dbReference type="Proteomes" id="UP001272052">
    <property type="component" value="Unassembled WGS sequence"/>
</dbReference>
<keyword evidence="3 14" id="KW-0808">Transferase</keyword>
<comment type="caution">
    <text evidence="19">The sequence shown here is derived from an EMBL/GenBank/DDBJ whole genome shotgun (WGS) entry which is preliminary data.</text>
</comment>
<dbReference type="EMBL" id="JAWDKC010000024">
    <property type="protein sequence ID" value="MDV0445824.1"/>
    <property type="molecule type" value="Genomic_DNA"/>
</dbReference>
<organism evidence="19 20">
    <name type="scientific">Methanimicrococcus hacksteinii</name>
    <dbReference type="NCBI Taxonomy" id="3028293"/>
    <lineage>
        <taxon>Archaea</taxon>
        <taxon>Methanobacteriati</taxon>
        <taxon>Methanobacteriota</taxon>
        <taxon>Stenosarchaea group</taxon>
        <taxon>Methanomicrobia</taxon>
        <taxon>Methanosarcinales</taxon>
        <taxon>Methanosarcinaceae</taxon>
        <taxon>Methanimicrococcus</taxon>
    </lineage>
</organism>
<evidence type="ECO:0000259" key="16">
    <source>
        <dbReference type="Pfam" id="PF03833"/>
    </source>
</evidence>
<comment type="catalytic activity">
    <reaction evidence="13 14">
        <text>DNA(n) + a 2'-deoxyribonucleoside 5'-triphosphate = DNA(n+1) + diphosphate</text>
        <dbReference type="Rhea" id="RHEA:22508"/>
        <dbReference type="Rhea" id="RHEA-COMP:17339"/>
        <dbReference type="Rhea" id="RHEA-COMP:17340"/>
        <dbReference type="ChEBI" id="CHEBI:33019"/>
        <dbReference type="ChEBI" id="CHEBI:61560"/>
        <dbReference type="ChEBI" id="CHEBI:173112"/>
        <dbReference type="EC" id="2.7.7.7"/>
    </reaction>
</comment>
<sequence length="1209" mass="135973">MEKKPAQSDFMQKYFAGLEEKLHKEMEIANIARARGEDPHPNVEIPLAKDLADRVENLIGVKGVAARIREIEEEGKNREEAALQIGKEIADGKVGNFKNREAAVDAAIRVSMAVITEGVVAAPIEGIAEVKIDKNNDGTEYLRIYYSGPIRSAGGTAQALSVLVGDYVRRSMGLDRFKPRKELVERYAEEIRIYKRTASLQYSPTDDEIRLIVENCPVCVDGDATEEAEVEGYRNMPEIPGNRLRGGMALVIAEGMILKAPKVKKHVDNLKMDGWEFLDKLIAGTKTEEKKGGDDTPAAAGRPGSVTLKIKPKTKYIQDLIAGRPLFSHPSREGGFRLRYGRSRNTSFAAAGINPSSMFILGDFITNGTQLKVERPGKAAGMAAVDSIEGPTVRLKNGDVIRADDEKTALLIKPDIDYIIDVGEILFNFGDFLENNHQLMPSPYCFEWWLYDYENEYNRLKNEKKLDEKHFQNPADIKKLEHISEEDALRFAENGIPLHPDFNYLWHDLYIEELDELAAFIAESGKLINYTDTEKDSEENQGDENQGDENQGDENQIEEKQYLALPYETALKNGMKSRLENILILHIVREIGDEKMILIAPPTHILKSLGLTVGAGGAIQKFWTAEEIKSAGIETAVDAVCRISKMTVKPRAPSRIGARMGRPEKSALRKMSPAAQVLFPIGEHGGKTRNLVNASEYREDMNAKTGKFEIKIGMRVCPRCGRETHKWRCGCGEFTIERLFCPRCSIETSDSKCPKCEKPTMGGRKIAIEFRSVYKEAIERLGVRDNFDLIKGVKELMSRAKTPEPLEKGILRALHEVYIFKDGTVRYDMSDIPLTHIRADELGITAEDLKKLGYEKDIYGKNLVSDDQVVCLFVQDLIVSVDCAEYLLKTTQYVDDLLKRYYGVEPYYNCKTVNDMLGVMVIGLAPHTSAGVLGRLVGFTKASVGFAHPYFHASKRRNCDGDEDCVMLLLDGMLNFSREYLPDKRGGQMDAPLVLTIRIDPNEIDKEAHNIDMCARYPHEFYLATEEYKNPAEISKKMDLVSGRLKTPDQYENFMFTHDTTDIAKGPAFSAYKTLDSMTDKMEAQLQLAEKIRAVDESNVAELVLKSHFLPDIMGNLRAFSKQTFRCIKCEAKYRRPPLTGTCPKCGGGNIILTVHEGAVRKYVEVSKEVAIKYHVSEYTLERIELLEQDIIQTFENHKIKKTSLTDFM</sequence>
<evidence type="ECO:0000256" key="15">
    <source>
        <dbReference type="SAM" id="MobiDB-lite"/>
    </source>
</evidence>
<dbReference type="PANTHER" id="PTHR42210">
    <property type="entry name" value="DNA POLYMERASE II LARGE SUBUNIT"/>
    <property type="match status" value="1"/>
</dbReference>
<dbReference type="NCBIfam" id="NF003103">
    <property type="entry name" value="PRK04023.1"/>
    <property type="match status" value="1"/>
</dbReference>
<dbReference type="HAMAP" id="MF_00324">
    <property type="entry name" value="DNApol_II_L_arch"/>
    <property type="match status" value="1"/>
</dbReference>
<comment type="function">
    <text evidence="12 14">Possesses two activities: a DNA synthesis (polymerase) and an exonucleolytic activity that degrades single-stranded DNA in the 3'- to 5'-direction. Has a template-primer preference which is characteristic of a replicative DNA polymerase.</text>
</comment>
<dbReference type="InterPro" id="IPR016033">
    <property type="entry name" value="PolC_DP2_N"/>
</dbReference>
<comment type="catalytic activity">
    <reaction evidence="14">
        <text>Exonucleolytic cleavage in the 3'- to 5'-direction to yield nucleoside 5'-phosphates.</text>
        <dbReference type="EC" id="3.1.11.1"/>
    </reaction>
</comment>
<keyword evidence="11 14" id="KW-0511">Multifunctional enzyme</keyword>
<keyword evidence="9 14" id="KW-0239">DNA-directed DNA polymerase</keyword>
<dbReference type="EC" id="3.1.11.1" evidence="14"/>
<evidence type="ECO:0000313" key="20">
    <source>
        <dbReference type="Proteomes" id="UP001272052"/>
    </source>
</evidence>
<dbReference type="NCBIfam" id="TIGR00354">
    <property type="entry name" value="polC"/>
    <property type="match status" value="1"/>
</dbReference>
<name>A0ABU3VR98_9EURY</name>
<dbReference type="Pfam" id="PF24846">
    <property type="entry name" value="PolC_DP2_cat"/>
    <property type="match status" value="1"/>
</dbReference>
<feature type="region of interest" description="Disordered" evidence="15">
    <location>
        <begin position="532"/>
        <end position="555"/>
    </location>
</feature>
<evidence type="ECO:0000256" key="11">
    <source>
        <dbReference type="ARBA" id="ARBA00023268"/>
    </source>
</evidence>
<keyword evidence="10 14" id="KW-0238">DNA-binding</keyword>
<evidence type="ECO:0000256" key="2">
    <source>
        <dbReference type="ARBA" id="ARBA00011315"/>
    </source>
</evidence>
<evidence type="ECO:0000313" key="19">
    <source>
        <dbReference type="EMBL" id="MDV0445824.1"/>
    </source>
</evidence>
<keyword evidence="5 14" id="KW-0235">DNA replication</keyword>
<dbReference type="PIRSF" id="PIRSF016275">
    <property type="entry name" value="PolC_DP2"/>
    <property type="match status" value="1"/>
</dbReference>
<keyword evidence="6 14" id="KW-0540">Nuclease</keyword>
<evidence type="ECO:0000256" key="12">
    <source>
        <dbReference type="ARBA" id="ARBA00025068"/>
    </source>
</evidence>
<comment type="similarity">
    <text evidence="1 14">Belongs to the archaeal DNA polymerase II family.</text>
</comment>
<evidence type="ECO:0000256" key="5">
    <source>
        <dbReference type="ARBA" id="ARBA00022705"/>
    </source>
</evidence>
<dbReference type="PANTHER" id="PTHR42210:SF1">
    <property type="entry name" value="DNA POLYMERASE II LARGE SUBUNIT"/>
    <property type="match status" value="1"/>
</dbReference>
<proteinExistence type="inferred from homology"/>
<evidence type="ECO:0000256" key="14">
    <source>
        <dbReference type="HAMAP-Rule" id="MF_00324"/>
    </source>
</evidence>
<keyword evidence="7 14" id="KW-0378">Hydrolase</keyword>
<evidence type="ECO:0000256" key="6">
    <source>
        <dbReference type="ARBA" id="ARBA00022722"/>
    </source>
</evidence>
<dbReference type="Pfam" id="PF03833">
    <property type="entry name" value="PolC_DP2_N"/>
    <property type="match status" value="1"/>
</dbReference>
<reference evidence="19 20" key="1">
    <citation type="submission" date="2023-06" db="EMBL/GenBank/DDBJ databases">
        <title>Genome sequence of Methanimicrococcus sp. At1.</title>
        <authorList>
            <person name="Protasov E."/>
            <person name="Platt K."/>
            <person name="Poehlein A."/>
            <person name="Daniel R."/>
            <person name="Brune A."/>
        </authorList>
    </citation>
    <scope>NUCLEOTIDE SEQUENCE [LARGE SCALE GENOMIC DNA]</scope>
    <source>
        <strain evidence="19 20">At1</strain>
    </source>
</reference>
<evidence type="ECO:0000256" key="8">
    <source>
        <dbReference type="ARBA" id="ARBA00022839"/>
    </source>
</evidence>
<gene>
    <name evidence="14" type="primary">polC</name>
    <name evidence="19" type="ORF">MmiAt1_14210</name>
</gene>
<comment type="subunit">
    <text evidence="2 14">Heterodimer of a large subunit and a small subunit.</text>
</comment>
<dbReference type="Pfam" id="PF24844">
    <property type="entry name" value="PolC_DP2_central"/>
    <property type="match status" value="1"/>
</dbReference>
<feature type="domain" description="DNA polymerase II large subunit DP2 catalytic" evidence="18">
    <location>
        <begin position="787"/>
        <end position="1081"/>
    </location>
</feature>
<dbReference type="RefSeq" id="WP_318786253.1">
    <property type="nucleotide sequence ID" value="NZ_JAWDKC010000024.1"/>
</dbReference>
<evidence type="ECO:0000259" key="18">
    <source>
        <dbReference type="Pfam" id="PF24846"/>
    </source>
</evidence>
<feature type="domain" description="DNA polymerase II large subunit DP2 central" evidence="17">
    <location>
        <begin position="308"/>
        <end position="749"/>
    </location>
</feature>
<evidence type="ECO:0000256" key="13">
    <source>
        <dbReference type="ARBA" id="ARBA00049244"/>
    </source>
</evidence>
<evidence type="ECO:0000256" key="3">
    <source>
        <dbReference type="ARBA" id="ARBA00022679"/>
    </source>
</evidence>
<dbReference type="EC" id="2.7.7.7" evidence="14"/>
<keyword evidence="4 14" id="KW-0548">Nucleotidyltransferase</keyword>
<accession>A0ABU3VR98</accession>
<evidence type="ECO:0000256" key="10">
    <source>
        <dbReference type="ARBA" id="ARBA00023125"/>
    </source>
</evidence>
<evidence type="ECO:0000256" key="9">
    <source>
        <dbReference type="ARBA" id="ARBA00022932"/>
    </source>
</evidence>